<dbReference type="Pfam" id="PF02371">
    <property type="entry name" value="Transposase_20"/>
    <property type="match status" value="1"/>
</dbReference>
<dbReference type="PANTHER" id="PTHR33055">
    <property type="entry name" value="TRANSPOSASE FOR INSERTION SEQUENCE ELEMENT IS1111A"/>
    <property type="match status" value="1"/>
</dbReference>
<dbReference type="GO" id="GO:0003677">
    <property type="term" value="F:DNA binding"/>
    <property type="evidence" value="ECO:0007669"/>
    <property type="project" value="InterPro"/>
</dbReference>
<dbReference type="EMBL" id="BART01017009">
    <property type="protein sequence ID" value="GAG88583.1"/>
    <property type="molecule type" value="Genomic_DNA"/>
</dbReference>
<organism evidence="2">
    <name type="scientific">marine sediment metagenome</name>
    <dbReference type="NCBI Taxonomy" id="412755"/>
    <lineage>
        <taxon>unclassified sequences</taxon>
        <taxon>metagenomes</taxon>
        <taxon>ecological metagenomes</taxon>
    </lineage>
</organism>
<dbReference type="InterPro" id="IPR047650">
    <property type="entry name" value="Transpos_IS110"/>
</dbReference>
<protein>
    <recommendedName>
        <fullName evidence="1">Transposase IS116/IS110/IS902 C-terminal domain-containing protein</fullName>
    </recommendedName>
</protein>
<feature type="domain" description="Transposase IS116/IS110/IS902 C-terminal" evidence="1">
    <location>
        <begin position="3"/>
        <end position="72"/>
    </location>
</feature>
<gene>
    <name evidence="2" type="ORF">S01H4_32515</name>
</gene>
<dbReference type="InterPro" id="IPR003346">
    <property type="entry name" value="Transposase_20"/>
</dbReference>
<sequence length="109" mass="12111">IDVVLAEAGDVPRFCSQRKATAYADLAPGIRESAGKAKQLGITKQGSRLLRTTLVETAWRLVLKTRRWANVYEKLKVRCGAKKAIVAVARRVWCVMVSMLHGGQKYQPT</sequence>
<name>X1BWM6_9ZZZZ</name>
<evidence type="ECO:0000313" key="2">
    <source>
        <dbReference type="EMBL" id="GAG88583.1"/>
    </source>
</evidence>
<dbReference type="GO" id="GO:0004803">
    <property type="term" value="F:transposase activity"/>
    <property type="evidence" value="ECO:0007669"/>
    <property type="project" value="InterPro"/>
</dbReference>
<feature type="non-terminal residue" evidence="2">
    <location>
        <position position="1"/>
    </location>
</feature>
<dbReference type="AlphaFoldDB" id="X1BWM6"/>
<accession>X1BWM6</accession>
<reference evidence="2" key="1">
    <citation type="journal article" date="2014" name="Front. Microbiol.">
        <title>High frequency of phylogenetically diverse reductive dehalogenase-homologous genes in deep subseafloor sedimentary metagenomes.</title>
        <authorList>
            <person name="Kawai M."/>
            <person name="Futagami T."/>
            <person name="Toyoda A."/>
            <person name="Takaki Y."/>
            <person name="Nishi S."/>
            <person name="Hori S."/>
            <person name="Arai W."/>
            <person name="Tsubouchi T."/>
            <person name="Morono Y."/>
            <person name="Uchiyama I."/>
            <person name="Ito T."/>
            <person name="Fujiyama A."/>
            <person name="Inagaki F."/>
            <person name="Takami H."/>
        </authorList>
    </citation>
    <scope>NUCLEOTIDE SEQUENCE</scope>
    <source>
        <strain evidence="2">Expedition CK06-06</strain>
    </source>
</reference>
<evidence type="ECO:0000259" key="1">
    <source>
        <dbReference type="Pfam" id="PF02371"/>
    </source>
</evidence>
<dbReference type="PANTHER" id="PTHR33055:SF13">
    <property type="entry name" value="TRANSPOSASE"/>
    <property type="match status" value="1"/>
</dbReference>
<comment type="caution">
    <text evidence="2">The sequence shown here is derived from an EMBL/GenBank/DDBJ whole genome shotgun (WGS) entry which is preliminary data.</text>
</comment>
<dbReference type="GO" id="GO:0006313">
    <property type="term" value="P:DNA transposition"/>
    <property type="evidence" value="ECO:0007669"/>
    <property type="project" value="InterPro"/>
</dbReference>
<proteinExistence type="predicted"/>